<evidence type="ECO:0000259" key="2">
    <source>
        <dbReference type="SMART" id="SM00856"/>
    </source>
</evidence>
<dbReference type="InParanoid" id="A0A061FIA6"/>
<dbReference type="SUPFAM" id="SSF101148">
    <property type="entry name" value="Plant invertase/pectin methylesterase inhibitor"/>
    <property type="match status" value="1"/>
</dbReference>
<dbReference type="EMBL" id="CM001886">
    <property type="protein sequence ID" value="EOY16796.1"/>
    <property type="molecule type" value="Genomic_DNA"/>
</dbReference>
<dbReference type="CDD" id="cd15795">
    <property type="entry name" value="PMEI-Pla_a_1_like"/>
    <property type="match status" value="1"/>
</dbReference>
<dbReference type="InterPro" id="IPR006501">
    <property type="entry name" value="Pectinesterase_inhib_dom"/>
</dbReference>
<dbReference type="PANTHER" id="PTHR31890:SF9">
    <property type="entry name" value="PLANT INVERTASE_PECTIN METHYLESTERASE INHIBITOR SUPERFAMILY PROTEIN"/>
    <property type="match status" value="1"/>
</dbReference>
<evidence type="ECO:0000313" key="3">
    <source>
        <dbReference type="EMBL" id="EOY16796.1"/>
    </source>
</evidence>
<dbReference type="AlphaFoldDB" id="A0A061FIA6"/>
<accession>A0A061FIA6</accession>
<keyword evidence="1" id="KW-0732">Signal</keyword>
<name>A0A061FIA6_THECC</name>
<feature type="domain" description="Pectinesterase inhibitor" evidence="2">
    <location>
        <begin position="29"/>
        <end position="175"/>
    </location>
</feature>
<dbReference type="GO" id="GO:0004857">
    <property type="term" value="F:enzyme inhibitor activity"/>
    <property type="evidence" value="ECO:0007669"/>
    <property type="project" value="InterPro"/>
</dbReference>
<dbReference type="InterPro" id="IPR035513">
    <property type="entry name" value="Invertase/methylesterase_inhib"/>
</dbReference>
<evidence type="ECO:0000313" key="4">
    <source>
        <dbReference type="Proteomes" id="UP000026915"/>
    </source>
</evidence>
<gene>
    <name evidence="3" type="ORF">TCM_035677</name>
</gene>
<dbReference type="FunCoup" id="A0A061FIA6">
    <property type="interactions" value="26"/>
</dbReference>
<dbReference type="PANTHER" id="PTHR31890">
    <property type="entry name" value="PLANT INVERTASE/PECTIN METHYLESTERASE INHIBITOR SUPERFAMILY PROTEIN"/>
    <property type="match status" value="1"/>
</dbReference>
<dbReference type="Gramene" id="EOY16796">
    <property type="protein sequence ID" value="EOY16796"/>
    <property type="gene ID" value="TCM_035677"/>
</dbReference>
<keyword evidence="4" id="KW-1185">Reference proteome</keyword>
<dbReference type="SMART" id="SM00856">
    <property type="entry name" value="PMEI"/>
    <property type="match status" value="1"/>
</dbReference>
<dbReference type="OMA" id="FGMISAE"/>
<dbReference type="HOGENOM" id="CLU_1368361_0_0_1"/>
<feature type="signal peptide" evidence="1">
    <location>
        <begin position="1"/>
        <end position="29"/>
    </location>
</feature>
<dbReference type="InterPro" id="IPR034088">
    <property type="entry name" value="Pla_a_1-like"/>
</dbReference>
<dbReference type="Pfam" id="PF04043">
    <property type="entry name" value="PMEI"/>
    <property type="match status" value="1"/>
</dbReference>
<dbReference type="Proteomes" id="UP000026915">
    <property type="component" value="Chromosome 8"/>
</dbReference>
<dbReference type="NCBIfam" id="TIGR01614">
    <property type="entry name" value="PME_inhib"/>
    <property type="match status" value="1"/>
</dbReference>
<organism evidence="3 4">
    <name type="scientific">Theobroma cacao</name>
    <name type="common">Cacao</name>
    <name type="synonym">Cocoa</name>
    <dbReference type="NCBI Taxonomy" id="3641"/>
    <lineage>
        <taxon>Eukaryota</taxon>
        <taxon>Viridiplantae</taxon>
        <taxon>Streptophyta</taxon>
        <taxon>Embryophyta</taxon>
        <taxon>Tracheophyta</taxon>
        <taxon>Spermatophyta</taxon>
        <taxon>Magnoliopsida</taxon>
        <taxon>eudicotyledons</taxon>
        <taxon>Gunneridae</taxon>
        <taxon>Pentapetalae</taxon>
        <taxon>rosids</taxon>
        <taxon>malvids</taxon>
        <taxon>Malvales</taxon>
        <taxon>Malvaceae</taxon>
        <taxon>Byttnerioideae</taxon>
        <taxon>Theobroma</taxon>
    </lineage>
</organism>
<evidence type="ECO:0000256" key="1">
    <source>
        <dbReference type="SAM" id="SignalP"/>
    </source>
</evidence>
<dbReference type="Gene3D" id="1.20.140.40">
    <property type="entry name" value="Invertase/pectin methylesterase inhibitor family protein"/>
    <property type="match status" value="1"/>
</dbReference>
<protein>
    <recommendedName>
        <fullName evidence="2">Pectinesterase inhibitor domain-containing protein</fullName>
    </recommendedName>
</protein>
<proteinExistence type="predicted"/>
<reference evidence="3 4" key="1">
    <citation type="journal article" date="2013" name="Genome Biol.">
        <title>The genome sequence of the most widely cultivated cacao type and its use to identify candidate genes regulating pod color.</title>
        <authorList>
            <person name="Motamayor J.C."/>
            <person name="Mockaitis K."/>
            <person name="Schmutz J."/>
            <person name="Haiminen N."/>
            <person name="Iii D.L."/>
            <person name="Cornejo O."/>
            <person name="Findley S.D."/>
            <person name="Zheng P."/>
            <person name="Utro F."/>
            <person name="Royaert S."/>
            <person name="Saski C."/>
            <person name="Jenkins J."/>
            <person name="Podicheti R."/>
            <person name="Zhao M."/>
            <person name="Scheffler B.E."/>
            <person name="Stack J.C."/>
            <person name="Feltus F.A."/>
            <person name="Mustiga G.M."/>
            <person name="Amores F."/>
            <person name="Phillips W."/>
            <person name="Marelli J.P."/>
            <person name="May G.D."/>
            <person name="Shapiro H."/>
            <person name="Ma J."/>
            <person name="Bustamante C.D."/>
            <person name="Schnell R.J."/>
            <person name="Main D."/>
            <person name="Gilbert D."/>
            <person name="Parida L."/>
            <person name="Kuhn D.N."/>
        </authorList>
    </citation>
    <scope>NUCLEOTIDE SEQUENCE [LARGE SCALE GENOMIC DNA]</scope>
    <source>
        <strain evidence="4">cv. Matina 1-6</strain>
    </source>
</reference>
<dbReference type="eggNOG" id="ENOG502S7NT">
    <property type="taxonomic scope" value="Eukaryota"/>
</dbReference>
<feature type="chain" id="PRO_5001602619" description="Pectinesterase inhibitor domain-containing protein" evidence="1">
    <location>
        <begin position="30"/>
        <end position="180"/>
    </location>
</feature>
<sequence>MAPQNHFIAFLTIFLSVYLLSPSPSMVAASPALAKKVCNGDSILNRDFCLKTLSNPQAAAAKNLNQLTDVVMKLAASNAQTTLNVITGMTKKPSSPGCLKALKTCEDVYRYAIRSFGMISAELSDDAMSANYDVSVIGPEADRCIKALAAAQVQAPQVSDGNKFLQYYSSMGSQITSFVN</sequence>